<evidence type="ECO:0000256" key="1">
    <source>
        <dbReference type="SAM" id="Phobius"/>
    </source>
</evidence>
<keyword evidence="1" id="KW-1133">Transmembrane helix</keyword>
<dbReference type="GeneID" id="91415888"/>
<evidence type="ECO:0000313" key="3">
    <source>
        <dbReference type="Proteomes" id="UP000326598"/>
    </source>
</evidence>
<accession>A0A5J6HUD4</accession>
<reference evidence="2 3" key="1">
    <citation type="submission" date="2017-09" db="EMBL/GenBank/DDBJ databases">
        <authorList>
            <person name="Lee N."/>
            <person name="Cho B.-K."/>
        </authorList>
    </citation>
    <scope>NUCLEOTIDE SEQUENCE [LARGE SCALE GENOMIC DNA]</scope>
    <source>
        <strain evidence="2 3">ATCC 13740</strain>
    </source>
</reference>
<evidence type="ECO:0000313" key="2">
    <source>
        <dbReference type="EMBL" id="QEV23969.1"/>
    </source>
</evidence>
<dbReference type="RefSeq" id="WP_150479589.1">
    <property type="nucleotide sequence ID" value="NZ_BMTB01000010.1"/>
</dbReference>
<gene>
    <name evidence="2" type="ORF">CP976_07295</name>
</gene>
<name>A0A5J6HUD4_STRC4</name>
<dbReference type="KEGG" id="scoe:CP976_07295"/>
<keyword evidence="1" id="KW-0472">Membrane</keyword>
<feature type="transmembrane region" description="Helical" evidence="1">
    <location>
        <begin position="65"/>
        <end position="98"/>
    </location>
</feature>
<organism evidence="2 3">
    <name type="scientific">Streptomyces coeruleorubidus</name>
    <dbReference type="NCBI Taxonomy" id="116188"/>
    <lineage>
        <taxon>Bacteria</taxon>
        <taxon>Bacillati</taxon>
        <taxon>Actinomycetota</taxon>
        <taxon>Actinomycetes</taxon>
        <taxon>Kitasatosporales</taxon>
        <taxon>Streptomycetaceae</taxon>
        <taxon>Streptomyces</taxon>
    </lineage>
</organism>
<protein>
    <submittedName>
        <fullName evidence="2">Uncharacterized protein</fullName>
    </submittedName>
</protein>
<dbReference type="AlphaFoldDB" id="A0A5J6HUD4"/>
<proteinExistence type="predicted"/>
<keyword evidence="1" id="KW-0812">Transmembrane</keyword>
<sequence>MTAPTPNLPLVQATHDAVEAADNSQQLQIINAILQAQAIAQAIQPQQPHTCQHQHKQPANVGKWIGISCAVCVGSIGLALGFLAVAIAAVCGTTCLLVLRSMWRQYMGEKR</sequence>
<dbReference type="Proteomes" id="UP000326598">
    <property type="component" value="Chromosome"/>
</dbReference>
<dbReference type="EMBL" id="CP023694">
    <property type="protein sequence ID" value="QEV23969.1"/>
    <property type="molecule type" value="Genomic_DNA"/>
</dbReference>